<dbReference type="EMBL" id="JAAGRQ010000017">
    <property type="protein sequence ID" value="NDY56343.1"/>
    <property type="molecule type" value="Genomic_DNA"/>
</dbReference>
<comment type="caution">
    <text evidence="1">The sequence shown here is derived from an EMBL/GenBank/DDBJ whole genome shotgun (WGS) entry which is preliminary data.</text>
</comment>
<name>A0A7K3NKJ9_9BACT</name>
<accession>A0A7K3NKJ9</accession>
<dbReference type="Proteomes" id="UP000469724">
    <property type="component" value="Unassembled WGS sequence"/>
</dbReference>
<dbReference type="AlphaFoldDB" id="A0A7K3NKJ9"/>
<dbReference type="InterPro" id="IPR010319">
    <property type="entry name" value="Transglutaminase-like_Cys_pept"/>
</dbReference>
<reference evidence="1 2" key="1">
    <citation type="submission" date="2020-02" db="EMBL/GenBank/DDBJ databases">
        <title>Comparative genomics of sulfur disproportionating microorganisms.</title>
        <authorList>
            <person name="Ward L.M."/>
            <person name="Bertran E."/>
            <person name="Johnston D.T."/>
        </authorList>
    </citation>
    <scope>NUCLEOTIDE SEQUENCE [LARGE SCALE GENOMIC DNA]</scope>
    <source>
        <strain evidence="1 2">DSM 3696</strain>
    </source>
</reference>
<dbReference type="Pfam" id="PF06035">
    <property type="entry name" value="Peptidase_C93"/>
    <property type="match status" value="1"/>
</dbReference>
<sequence>MGTDDDGRRTVDVAVLRHGQQPVREVVAQLYQVGLVPAFGWPNATLAFERTLAKRPGEYTRDDTWSITFTVPDACEFWAWGLYRWSGTPGACCSYMDTPIALELPGLPSSKSLPLSRSEAAPKANKKHSFQLSNADLYPGDLYCLYAKVRLPGSETQVERRRVVGRGDGESLAPALDDLGEVVTGPVRLHARCAGQSRYRVVDAYDSLGGTGGELDIRSGRWMKDVAWSSPPDADAPILATYTAVVATYGDPVTYPIASAVFGSPCFTGGRVLTAYEVEDGYEYDVQTAARAESGHSLGIVRVRPSDNRRYAIGEWVTIHIDSAQCRNIRPGVDFAWVVADAGTTGGAKPSIVPVSVDGYPRLGTPGQGGSVDYGTRGQDALQRARIYTGMIVEIHRDRDPVTADVYLAAFGRVNGVRFFYHCEADNDRNQTDPEFMADAHSAFDADDIVRVLHVGGRRFETEAVTGDDLRVIGFADGKARPCVKQFLLFYKSGGTAKMASFGFTDGRLSVLRHGDAEKQGFSGITDHLVTYEKELRPDSAESTSILMGVPFEIADDEWTYTGFDPVYTDPYYYAYKYHDAELSTREMRYGVMTGGGYLSLSAGGNPFCGTGFSYTGGDVLFFDKERSVYTSGILYDVVTSYILDIVELEVVGTAQGTLSSPVLFVTPENIALCTSQTGGYGAYPPGLIMEPVSSYSALLPSEHVGMGWIPAYTPRYKLPGRFVPGTTPIGTTYCDAMVSWRLENSPGHLVSIDGRRTRVLSSAEIGSNSGGCTYKRIQNWYLWDMINRSGVSETIASVSLDVGYGGELKFPAYIYEDQNTLQLGYFRTVVDRNITGGGSDPLYSHMEITVSVNGDEVASGYLDFFDPLVQGGNSTSDGVEPQVFPMQFPFGVNEGEVFFLKTINKFSYKEENSVLYSGTMRAAPADISKSLGTPFGDYVLSATSRPMGWTQIQTEDNAHVLQGVLIVNDETSEVMDAMLWHNGDRIEASLAAALGCEVTDLLGVLYLPQASMGGGGDPSLLPDEINSNGPDGFQEFCEAYPGHPSCTYNGCKTVDYADDLRTTLQRINDEVNAAHAYQSDAALYNKLEHWTVLGDGQSGDCEDFALTKVGALIASGIPAGAIKLVVGKAGNGEGHAWVEVQTTNGNYALDINYTSVKPTSSLPYTDVQRQYDGVWWL</sequence>
<proteinExistence type="predicted"/>
<dbReference type="Gene3D" id="3.10.620.30">
    <property type="match status" value="1"/>
</dbReference>
<dbReference type="SUPFAM" id="SSF54001">
    <property type="entry name" value="Cysteine proteinases"/>
    <property type="match status" value="1"/>
</dbReference>
<protein>
    <submittedName>
        <fullName evidence="1">Transglutaminase-like cysteine peptidase</fullName>
    </submittedName>
</protein>
<dbReference type="RefSeq" id="WP_163301395.1">
    <property type="nucleotide sequence ID" value="NZ_JAAGRQ010000017.1"/>
</dbReference>
<keyword evidence="2" id="KW-1185">Reference proteome</keyword>
<gene>
    <name evidence="1" type="ORF">G3N56_06245</name>
</gene>
<evidence type="ECO:0000313" key="2">
    <source>
        <dbReference type="Proteomes" id="UP000469724"/>
    </source>
</evidence>
<organism evidence="1 2">
    <name type="scientific">Desulfolutivibrio sulfodismutans</name>
    <dbReference type="NCBI Taxonomy" id="63561"/>
    <lineage>
        <taxon>Bacteria</taxon>
        <taxon>Pseudomonadati</taxon>
        <taxon>Thermodesulfobacteriota</taxon>
        <taxon>Desulfovibrionia</taxon>
        <taxon>Desulfovibrionales</taxon>
        <taxon>Desulfovibrionaceae</taxon>
        <taxon>Desulfolutivibrio</taxon>
    </lineage>
</organism>
<dbReference type="InterPro" id="IPR038765">
    <property type="entry name" value="Papain-like_cys_pep_sf"/>
</dbReference>
<evidence type="ECO:0000313" key="1">
    <source>
        <dbReference type="EMBL" id="NDY56343.1"/>
    </source>
</evidence>